<evidence type="ECO:0000313" key="1">
    <source>
        <dbReference type="EMBL" id="MFD1632040.1"/>
    </source>
</evidence>
<accession>A0ABW4IGX4</accession>
<dbReference type="RefSeq" id="WP_379664363.1">
    <property type="nucleotide sequence ID" value="NZ_JBHUDG010000051.1"/>
</dbReference>
<comment type="caution">
    <text evidence="1">The sequence shown here is derived from an EMBL/GenBank/DDBJ whole genome shotgun (WGS) entry which is preliminary data.</text>
</comment>
<evidence type="ECO:0008006" key="3">
    <source>
        <dbReference type="Google" id="ProtNLM"/>
    </source>
</evidence>
<gene>
    <name evidence="1" type="ORF">ACFSAH_19365</name>
</gene>
<evidence type="ECO:0000313" key="2">
    <source>
        <dbReference type="Proteomes" id="UP001597118"/>
    </source>
</evidence>
<proteinExistence type="predicted"/>
<protein>
    <recommendedName>
        <fullName evidence="3">DUF4235 domain-containing protein</fullName>
    </recommendedName>
</protein>
<dbReference type="EMBL" id="JBHUDG010000051">
    <property type="protein sequence ID" value="MFD1632040.1"/>
    <property type="molecule type" value="Genomic_DNA"/>
</dbReference>
<name>A0ABW4IGX4_9SPHI</name>
<sequence>MHKTLFSILAGTTGFVGTVAESTANIAAEAVQHVQPALQDPNTYLKGAIVSALLQIALKLIDKWSEKRKEKKAAKEAAKA</sequence>
<dbReference type="Proteomes" id="UP001597118">
    <property type="component" value="Unassembled WGS sequence"/>
</dbReference>
<reference evidence="2" key="1">
    <citation type="journal article" date="2019" name="Int. J. Syst. Evol. Microbiol.">
        <title>The Global Catalogue of Microorganisms (GCM) 10K type strain sequencing project: providing services to taxonomists for standard genome sequencing and annotation.</title>
        <authorList>
            <consortium name="The Broad Institute Genomics Platform"/>
            <consortium name="The Broad Institute Genome Sequencing Center for Infectious Disease"/>
            <person name="Wu L."/>
            <person name="Ma J."/>
        </authorList>
    </citation>
    <scope>NUCLEOTIDE SEQUENCE [LARGE SCALE GENOMIC DNA]</scope>
    <source>
        <strain evidence="2">CCUG 53762</strain>
    </source>
</reference>
<organism evidence="1 2">
    <name type="scientific">Pseudopedobacter beijingensis</name>
    <dbReference type="NCBI Taxonomy" id="1207056"/>
    <lineage>
        <taxon>Bacteria</taxon>
        <taxon>Pseudomonadati</taxon>
        <taxon>Bacteroidota</taxon>
        <taxon>Sphingobacteriia</taxon>
        <taxon>Sphingobacteriales</taxon>
        <taxon>Sphingobacteriaceae</taxon>
        <taxon>Pseudopedobacter</taxon>
    </lineage>
</organism>
<keyword evidence="2" id="KW-1185">Reference proteome</keyword>